<protein>
    <recommendedName>
        <fullName evidence="4">WW domain-containing protein</fullName>
    </recommendedName>
</protein>
<reference evidence="2" key="1">
    <citation type="journal article" date="2022" name="Plant J.">
        <title>Strategies of tolerance reflected in two North American maple genomes.</title>
        <authorList>
            <person name="McEvoy S.L."/>
            <person name="Sezen U.U."/>
            <person name="Trouern-Trend A."/>
            <person name="McMahon S.M."/>
            <person name="Schaberg P.G."/>
            <person name="Yang J."/>
            <person name="Wegrzyn J.L."/>
            <person name="Swenson N.G."/>
        </authorList>
    </citation>
    <scope>NUCLEOTIDE SEQUENCE</scope>
    <source>
        <strain evidence="2">91603</strain>
    </source>
</reference>
<evidence type="ECO:0008006" key="4">
    <source>
        <dbReference type="Google" id="ProtNLM"/>
    </source>
</evidence>
<dbReference type="InterPro" id="IPR051105">
    <property type="entry name" value="WWC/KIBRA_Hippo_Reg"/>
</dbReference>
<dbReference type="PANTHER" id="PTHR14791">
    <property type="entry name" value="BOMB/KIRA PROTEINS"/>
    <property type="match status" value="1"/>
</dbReference>
<keyword evidence="3" id="KW-1185">Reference proteome</keyword>
<reference evidence="2" key="2">
    <citation type="submission" date="2023-02" db="EMBL/GenBank/DDBJ databases">
        <authorList>
            <person name="Swenson N.G."/>
            <person name="Wegrzyn J.L."/>
            <person name="Mcevoy S.L."/>
        </authorList>
    </citation>
    <scope>NUCLEOTIDE SEQUENCE</scope>
    <source>
        <strain evidence="2">91603</strain>
        <tissue evidence="2">Leaf</tissue>
    </source>
</reference>
<dbReference type="InterPro" id="IPR036020">
    <property type="entry name" value="WW_dom_sf"/>
</dbReference>
<name>A0AAD5JWC7_ACENE</name>
<dbReference type="Proteomes" id="UP001064489">
    <property type="component" value="Chromosome 9"/>
</dbReference>
<gene>
    <name evidence="2" type="ORF">LWI28_012235</name>
</gene>
<comment type="caution">
    <text evidence="2">The sequence shown here is derived from an EMBL/GenBank/DDBJ whole genome shotgun (WGS) entry which is preliminary data.</text>
</comment>
<evidence type="ECO:0000256" key="1">
    <source>
        <dbReference type="SAM" id="MobiDB-lite"/>
    </source>
</evidence>
<sequence length="222" mass="25440">MVPFQAHPLSPNNTRKTATLVHEFDISSKKRKWDDKALPVDHQTLEKKTKSIFDIELHLETPLPLEWERCLDIQSGQIHFYNTRTNKRTSGDPRTSPDPPGPGHMSLDLELNLPCDSQRKNQSHNLTTPYHLTDLSIDINHHQQQKNTKSGNIARIPSWLEFEGGDDDQQQQQKEMVATACMKCHMLVMLCKSSPTCPNCKFTHPPDQTPPKLFKQRLSLLC</sequence>
<evidence type="ECO:0000313" key="2">
    <source>
        <dbReference type="EMBL" id="KAI9200717.1"/>
    </source>
</evidence>
<accession>A0AAD5JWC7</accession>
<organism evidence="2 3">
    <name type="scientific">Acer negundo</name>
    <name type="common">Box elder</name>
    <dbReference type="NCBI Taxonomy" id="4023"/>
    <lineage>
        <taxon>Eukaryota</taxon>
        <taxon>Viridiplantae</taxon>
        <taxon>Streptophyta</taxon>
        <taxon>Embryophyta</taxon>
        <taxon>Tracheophyta</taxon>
        <taxon>Spermatophyta</taxon>
        <taxon>Magnoliopsida</taxon>
        <taxon>eudicotyledons</taxon>
        <taxon>Gunneridae</taxon>
        <taxon>Pentapetalae</taxon>
        <taxon>rosids</taxon>
        <taxon>malvids</taxon>
        <taxon>Sapindales</taxon>
        <taxon>Sapindaceae</taxon>
        <taxon>Hippocastanoideae</taxon>
        <taxon>Acereae</taxon>
        <taxon>Acer</taxon>
    </lineage>
</organism>
<dbReference type="PANTHER" id="PTHR14791:SF42">
    <property type="entry name" value="F16L1.2 PROTEIN"/>
    <property type="match status" value="1"/>
</dbReference>
<dbReference type="Gene3D" id="2.20.70.10">
    <property type="match status" value="1"/>
</dbReference>
<dbReference type="AlphaFoldDB" id="A0AAD5JWC7"/>
<evidence type="ECO:0000313" key="3">
    <source>
        <dbReference type="Proteomes" id="UP001064489"/>
    </source>
</evidence>
<dbReference type="SUPFAM" id="SSF51045">
    <property type="entry name" value="WW domain"/>
    <property type="match status" value="1"/>
</dbReference>
<dbReference type="EMBL" id="JAJSOW010000001">
    <property type="protein sequence ID" value="KAI9200717.1"/>
    <property type="molecule type" value="Genomic_DNA"/>
</dbReference>
<feature type="region of interest" description="Disordered" evidence="1">
    <location>
        <begin position="82"/>
        <end position="105"/>
    </location>
</feature>
<proteinExistence type="predicted"/>